<feature type="compositionally biased region" description="Basic and acidic residues" evidence="1">
    <location>
        <begin position="140"/>
        <end position="149"/>
    </location>
</feature>
<accession>A0ABW1WN16</accession>
<evidence type="ECO:0000256" key="1">
    <source>
        <dbReference type="SAM" id="MobiDB-lite"/>
    </source>
</evidence>
<feature type="region of interest" description="Disordered" evidence="1">
    <location>
        <begin position="93"/>
        <end position="183"/>
    </location>
</feature>
<proteinExistence type="predicted"/>
<evidence type="ECO:0000313" key="3">
    <source>
        <dbReference type="Proteomes" id="UP001596237"/>
    </source>
</evidence>
<feature type="compositionally biased region" description="Low complexity" evidence="1">
    <location>
        <begin position="101"/>
        <end position="127"/>
    </location>
</feature>
<evidence type="ECO:0000313" key="2">
    <source>
        <dbReference type="EMBL" id="MFC6390007.1"/>
    </source>
</evidence>
<name>A0ABW1WN16_9HYPH</name>
<keyword evidence="3" id="KW-1185">Reference proteome</keyword>
<feature type="compositionally biased region" description="Pro residues" evidence="1">
    <location>
        <begin position="151"/>
        <end position="161"/>
    </location>
</feature>
<sequence length="183" mass="19258">MGTREFTDAEERARRVALVQAVGERVYGGSWQTPLADALSAATGRPLGRARVAQWVLADGAKPVPSWVLDALPAIARDGAARLRRHADELDNLFADGGAGAPPAQGEPDAPGEAPLESGPAAAAEAAPYDDGSDFDVDALVERFADKRLPRPAPEPAPQPEPAAGWRSAFAEEHAARWAPRNV</sequence>
<reference evidence="3" key="1">
    <citation type="journal article" date="2019" name="Int. J. Syst. Evol. Microbiol.">
        <title>The Global Catalogue of Microorganisms (GCM) 10K type strain sequencing project: providing services to taxonomists for standard genome sequencing and annotation.</title>
        <authorList>
            <consortium name="The Broad Institute Genomics Platform"/>
            <consortium name="The Broad Institute Genome Sequencing Center for Infectious Disease"/>
            <person name="Wu L."/>
            <person name="Ma J."/>
        </authorList>
    </citation>
    <scope>NUCLEOTIDE SEQUENCE [LARGE SCALE GENOMIC DNA]</scope>
    <source>
        <strain evidence="3">CCUG 36916</strain>
    </source>
</reference>
<protein>
    <submittedName>
        <fullName evidence="2">Uncharacterized protein</fullName>
    </submittedName>
</protein>
<dbReference type="RefSeq" id="WP_192285528.1">
    <property type="nucleotide sequence ID" value="NZ_JBHSTT010000040.1"/>
</dbReference>
<dbReference type="Proteomes" id="UP001596237">
    <property type="component" value="Unassembled WGS sequence"/>
</dbReference>
<organism evidence="2 3">
    <name type="scientific">Methylorubrum zatmanii</name>
    <dbReference type="NCBI Taxonomy" id="29429"/>
    <lineage>
        <taxon>Bacteria</taxon>
        <taxon>Pseudomonadati</taxon>
        <taxon>Pseudomonadota</taxon>
        <taxon>Alphaproteobacteria</taxon>
        <taxon>Hyphomicrobiales</taxon>
        <taxon>Methylobacteriaceae</taxon>
        <taxon>Methylorubrum</taxon>
    </lineage>
</organism>
<comment type="caution">
    <text evidence="2">The sequence shown here is derived from an EMBL/GenBank/DDBJ whole genome shotgun (WGS) entry which is preliminary data.</text>
</comment>
<dbReference type="EMBL" id="JBHSTT010000040">
    <property type="protein sequence ID" value="MFC6390007.1"/>
    <property type="molecule type" value="Genomic_DNA"/>
</dbReference>
<gene>
    <name evidence="2" type="ORF">ACFQDP_11790</name>
</gene>